<gene>
    <name evidence="2" type="ORF">KH142_07000</name>
</gene>
<accession>A0A943YYD7</accession>
<evidence type="ECO:0000259" key="1">
    <source>
        <dbReference type="Pfam" id="PF00005"/>
    </source>
</evidence>
<reference evidence="2" key="1">
    <citation type="submission" date="2021-02" db="EMBL/GenBank/DDBJ databases">
        <title>Infant gut strain persistence is associated with maternal origin, phylogeny, and functional potential including surface adhesion and iron acquisition.</title>
        <authorList>
            <person name="Lou Y.C."/>
        </authorList>
    </citation>
    <scope>NUCLEOTIDE SEQUENCE</scope>
    <source>
        <strain evidence="2">L2_039_000G1_dasL2_039_000G1_concoct_11</strain>
    </source>
</reference>
<dbReference type="Pfam" id="PF00005">
    <property type="entry name" value="ABC_tran"/>
    <property type="match status" value="1"/>
</dbReference>
<name>A0A943YYD7_9ACTN</name>
<dbReference type="GO" id="GO:0016887">
    <property type="term" value="F:ATP hydrolysis activity"/>
    <property type="evidence" value="ECO:0007669"/>
    <property type="project" value="InterPro"/>
</dbReference>
<dbReference type="GO" id="GO:0005524">
    <property type="term" value="F:ATP binding"/>
    <property type="evidence" value="ECO:0007669"/>
    <property type="project" value="UniProtKB-KW"/>
</dbReference>
<keyword evidence="2" id="KW-0547">Nucleotide-binding</keyword>
<feature type="domain" description="ABC transporter" evidence="1">
    <location>
        <begin position="17"/>
        <end position="147"/>
    </location>
</feature>
<keyword evidence="2" id="KW-0067">ATP-binding</keyword>
<dbReference type="InterPro" id="IPR003439">
    <property type="entry name" value="ABC_transporter-like_ATP-bd"/>
</dbReference>
<comment type="caution">
    <text evidence="2">The sequence shown here is derived from an EMBL/GenBank/DDBJ whole genome shotgun (WGS) entry which is preliminary data.</text>
</comment>
<dbReference type="PANTHER" id="PTHR42855:SF1">
    <property type="entry name" value="ABC TRANSPORTER DOMAIN-CONTAINING PROTEIN"/>
    <property type="match status" value="1"/>
</dbReference>
<evidence type="ECO:0000313" key="2">
    <source>
        <dbReference type="EMBL" id="MBS6941206.1"/>
    </source>
</evidence>
<proteinExistence type="predicted"/>
<dbReference type="EMBL" id="JAGZSV010000135">
    <property type="protein sequence ID" value="MBS6941206.1"/>
    <property type="molecule type" value="Genomic_DNA"/>
</dbReference>
<dbReference type="PANTHER" id="PTHR42855">
    <property type="entry name" value="ABC TRANSPORTER ATP-BINDING SUBUNIT"/>
    <property type="match status" value="1"/>
</dbReference>
<sequence>MFGCEGVHLEYPTKKVLDDVTLGVHEGDRIGIVGQNGDGKSTLLGVLAGSVEPEEGLVRRTRGLRIGMLSQRDALDDAATVEHAVVGDVPEYVWAGDARVREVIAALIADIDWHAQVGTLSGGQRRRVDLARLLIGDWDVLMLDEPT</sequence>
<dbReference type="InterPro" id="IPR027417">
    <property type="entry name" value="P-loop_NTPase"/>
</dbReference>
<protein>
    <submittedName>
        <fullName evidence="2">ABC-F family ATP-binding cassette domain-containing protein</fullName>
    </submittedName>
</protein>
<feature type="non-terminal residue" evidence="2">
    <location>
        <position position="147"/>
    </location>
</feature>
<evidence type="ECO:0000313" key="3">
    <source>
        <dbReference type="Proteomes" id="UP000727506"/>
    </source>
</evidence>
<dbReference type="SUPFAM" id="SSF52540">
    <property type="entry name" value="P-loop containing nucleoside triphosphate hydrolases"/>
    <property type="match status" value="1"/>
</dbReference>
<dbReference type="Proteomes" id="UP000727506">
    <property type="component" value="Unassembled WGS sequence"/>
</dbReference>
<dbReference type="AlphaFoldDB" id="A0A943YYD7"/>
<dbReference type="Gene3D" id="3.40.50.300">
    <property type="entry name" value="P-loop containing nucleotide triphosphate hydrolases"/>
    <property type="match status" value="1"/>
</dbReference>
<organism evidence="2 3">
    <name type="scientific">Slackia piriformis</name>
    <dbReference type="NCBI Taxonomy" id="626934"/>
    <lineage>
        <taxon>Bacteria</taxon>
        <taxon>Bacillati</taxon>
        <taxon>Actinomycetota</taxon>
        <taxon>Coriobacteriia</taxon>
        <taxon>Eggerthellales</taxon>
        <taxon>Eggerthellaceae</taxon>
        <taxon>Slackia</taxon>
    </lineage>
</organism>
<dbReference type="InterPro" id="IPR017871">
    <property type="entry name" value="ABC_transporter-like_CS"/>
</dbReference>
<dbReference type="PROSITE" id="PS00211">
    <property type="entry name" value="ABC_TRANSPORTER_1"/>
    <property type="match status" value="1"/>
</dbReference>
<dbReference type="InterPro" id="IPR051309">
    <property type="entry name" value="ABCF_ATPase"/>
</dbReference>